<dbReference type="Proteomes" id="UP000660454">
    <property type="component" value="Unassembled WGS sequence"/>
</dbReference>
<sequence>MRAAVKTRSYQHEGDVNDIVPAAGEYLEETLAAASPDLLRTMIQDVPQSGMAVGDHQFHSGEAAGDGPRRKAGQPAPSSAEGDVRAEDLAVVIPRIR</sequence>
<gene>
    <name evidence="2" type="ORF">Msi02_06070</name>
</gene>
<evidence type="ECO:0000313" key="2">
    <source>
        <dbReference type="EMBL" id="GIH59790.1"/>
    </source>
</evidence>
<protein>
    <submittedName>
        <fullName evidence="2">Uncharacterized protein</fullName>
    </submittedName>
</protein>
<keyword evidence="3" id="KW-1185">Reference proteome</keyword>
<evidence type="ECO:0000313" key="3">
    <source>
        <dbReference type="Proteomes" id="UP000660454"/>
    </source>
</evidence>
<feature type="region of interest" description="Disordered" evidence="1">
    <location>
        <begin position="50"/>
        <end position="86"/>
    </location>
</feature>
<reference evidence="2 3" key="1">
    <citation type="submission" date="2021-01" db="EMBL/GenBank/DDBJ databases">
        <title>Whole genome shotgun sequence of Microbispora siamensis NBRC 104113.</title>
        <authorList>
            <person name="Komaki H."/>
            <person name="Tamura T."/>
        </authorList>
    </citation>
    <scope>NUCLEOTIDE SEQUENCE [LARGE SCALE GENOMIC DNA]</scope>
    <source>
        <strain evidence="2 3">NBRC 104113</strain>
    </source>
</reference>
<name>A0ABQ4GED3_9ACTN</name>
<evidence type="ECO:0000256" key="1">
    <source>
        <dbReference type="SAM" id="MobiDB-lite"/>
    </source>
</evidence>
<dbReference type="EMBL" id="BOOF01000002">
    <property type="protein sequence ID" value="GIH59790.1"/>
    <property type="molecule type" value="Genomic_DNA"/>
</dbReference>
<proteinExistence type="predicted"/>
<comment type="caution">
    <text evidence="2">The sequence shown here is derived from an EMBL/GenBank/DDBJ whole genome shotgun (WGS) entry which is preliminary data.</text>
</comment>
<organism evidence="2 3">
    <name type="scientific">Microbispora siamensis</name>
    <dbReference type="NCBI Taxonomy" id="564413"/>
    <lineage>
        <taxon>Bacteria</taxon>
        <taxon>Bacillati</taxon>
        <taxon>Actinomycetota</taxon>
        <taxon>Actinomycetes</taxon>
        <taxon>Streptosporangiales</taxon>
        <taxon>Streptosporangiaceae</taxon>
        <taxon>Microbispora</taxon>
    </lineage>
</organism>
<accession>A0ABQ4GED3</accession>